<dbReference type="GO" id="GO:0070987">
    <property type="term" value="P:error-free translesion synthesis"/>
    <property type="evidence" value="ECO:0007669"/>
    <property type="project" value="UniProtKB-ARBA"/>
</dbReference>
<dbReference type="Gene3D" id="3.30.70.270">
    <property type="match status" value="1"/>
</dbReference>
<keyword evidence="12" id="KW-0239">DNA-directed DNA polymerase</keyword>
<dbReference type="Gene3D" id="3.40.1170.60">
    <property type="match status" value="1"/>
</dbReference>
<dbReference type="PROSITE" id="PS50173">
    <property type="entry name" value="UMUC"/>
    <property type="match status" value="1"/>
</dbReference>
<keyword evidence="8" id="KW-0539">Nucleus</keyword>
<dbReference type="FunFam" id="3.40.1170.60:FF:000008">
    <property type="entry name" value="DNA polymerase eta subunit"/>
    <property type="match status" value="1"/>
</dbReference>
<evidence type="ECO:0000256" key="8">
    <source>
        <dbReference type="ARBA" id="ARBA00023242"/>
    </source>
</evidence>
<keyword evidence="12" id="KW-0548">Nucleotidyltransferase</keyword>
<dbReference type="GO" id="GO:0008270">
    <property type="term" value="F:zinc ion binding"/>
    <property type="evidence" value="ECO:0007669"/>
    <property type="project" value="UniProtKB-KW"/>
</dbReference>
<dbReference type="EMBL" id="RSCE01000019">
    <property type="protein sequence ID" value="RSH76885.1"/>
    <property type="molecule type" value="Genomic_DNA"/>
</dbReference>
<dbReference type="GO" id="GO:0006281">
    <property type="term" value="P:DNA repair"/>
    <property type="evidence" value="ECO:0007669"/>
    <property type="project" value="UniProtKB-KW"/>
</dbReference>
<comment type="subcellular location">
    <subcellularLocation>
        <location evidence="1">Nucleus</location>
    </subcellularLocation>
</comment>
<dbReference type="SUPFAM" id="SSF100879">
    <property type="entry name" value="Lesion bypass DNA polymerase (Y-family), little finger domain"/>
    <property type="match status" value="1"/>
</dbReference>
<keyword evidence="2" id="KW-0808">Transferase</keyword>
<dbReference type="GO" id="GO:0035861">
    <property type="term" value="C:site of double-strand break"/>
    <property type="evidence" value="ECO:0007669"/>
    <property type="project" value="TreeGrafter"/>
</dbReference>
<evidence type="ECO:0000313" key="12">
    <source>
        <dbReference type="EMBL" id="RSH76885.1"/>
    </source>
</evidence>
<sequence>MASMFAGPSRRQHGENVVTYRHLLSAAAMTVFNPLRVVGHCDIDAAFAQFEQVRLGLPDDVPIICAQWNSIIAVNYPARKFGIKRMTLIEDAKKLCPDLVVQHVATYREGESEAGYWDDVDRRTHKVGYPHEPLANLQVSLDPYRRESLKILAVFREMAPTAELEKASIDEAFLDLTPMVIERILSSYPYIATVPDDAPDGLDMPLPPPPAIDWSRAGSVFPLQVDDETEVDVEDEAGTWQDLALCIGAEIMADVRAEVRKRLHYTCSAGIAHNKTIAKLCSAWKKPNAQTVMRLEATPGFLRDMDFTDIRFLGGKLGSAMAAEFNAKTVGDMLTVPLEDLQAKFGEESIWVYNILRGIDHTEVKEKLATKSMLASKNTIPNVRTAEQGHHWLSVLAGELNVRLREARGVTPGLWPKTLVLSIRSSGAGASHSRQAPFPFTRNLSTEYIVKHARKLWDESTQPLAKGTMKLSNIGLAFTSLDKLEEGQQGIEGFFKTGNVEKRPRETTVLSNDSSSKRPRLPTLHTKPKPNALESFLAQGRGTPPPVVKDEIKDSSHPTPDARPSPSTPPAADTPGAWQCPKCDTTFTAPPGVPADEQKAWISHARQEHDDYHFALLLPPAG</sequence>
<dbReference type="OrthoDB" id="5723at2759"/>
<evidence type="ECO:0000259" key="11">
    <source>
        <dbReference type="PROSITE" id="PS50173"/>
    </source>
</evidence>
<evidence type="ECO:0000256" key="5">
    <source>
        <dbReference type="ARBA" id="ARBA00022771"/>
    </source>
</evidence>
<reference evidence="12 13" key="1">
    <citation type="submission" date="2018-11" db="EMBL/GenBank/DDBJ databases">
        <title>Genome sequence of Apiotrichum porosum DSM 27194.</title>
        <authorList>
            <person name="Aliyu H."/>
            <person name="Gorte O."/>
            <person name="Ochsenreither K."/>
        </authorList>
    </citation>
    <scope>NUCLEOTIDE SEQUENCE [LARGE SCALE GENOMIC DNA]</scope>
    <source>
        <strain evidence="12 13">DSM 27194</strain>
    </source>
</reference>
<keyword evidence="7" id="KW-0234">DNA repair</keyword>
<proteinExistence type="predicted"/>
<dbReference type="Pfam" id="PF11799">
    <property type="entry name" value="IMS_C"/>
    <property type="match status" value="1"/>
</dbReference>
<dbReference type="Pfam" id="PF00817">
    <property type="entry name" value="IMS"/>
    <property type="match status" value="1"/>
</dbReference>
<dbReference type="RefSeq" id="XP_028472032.1">
    <property type="nucleotide sequence ID" value="XM_028619459.1"/>
</dbReference>
<dbReference type="InterPro" id="IPR043502">
    <property type="entry name" value="DNA/RNA_pol_sf"/>
</dbReference>
<gene>
    <name evidence="12" type="primary">RAD30_1</name>
    <name evidence="12" type="ORF">EHS24_003818</name>
</gene>
<dbReference type="GO" id="GO:0003887">
    <property type="term" value="F:DNA-directed DNA polymerase activity"/>
    <property type="evidence" value="ECO:0007669"/>
    <property type="project" value="UniProtKB-KW"/>
</dbReference>
<keyword evidence="6" id="KW-0862">Zinc</keyword>
<name>A0A427XDF5_9TREE</name>
<dbReference type="Pfam" id="PF21704">
    <property type="entry name" value="POLH-Rev1_HhH"/>
    <property type="match status" value="1"/>
</dbReference>
<dbReference type="InterPro" id="IPR036775">
    <property type="entry name" value="DNA_pol_Y-fam_lit_finger_sf"/>
</dbReference>
<evidence type="ECO:0000256" key="2">
    <source>
        <dbReference type="ARBA" id="ARBA00022679"/>
    </source>
</evidence>
<dbReference type="GO" id="GO:0007064">
    <property type="term" value="P:mitotic sister chromatid cohesion"/>
    <property type="evidence" value="ECO:0007669"/>
    <property type="project" value="UniProtKB-ARBA"/>
</dbReference>
<comment type="caution">
    <text evidence="12">The sequence shown here is derived from an EMBL/GenBank/DDBJ whole genome shotgun (WGS) entry which is preliminary data.</text>
</comment>
<evidence type="ECO:0000256" key="9">
    <source>
        <dbReference type="ARBA" id="ARBA00044975"/>
    </source>
</evidence>
<dbReference type="Gene3D" id="3.30.1490.100">
    <property type="entry name" value="DNA polymerase, Y-family, little finger domain"/>
    <property type="match status" value="1"/>
</dbReference>
<protein>
    <recommendedName>
        <fullName evidence="9">DNA polymerase eta</fullName>
    </recommendedName>
</protein>
<dbReference type="GO" id="GO:0009314">
    <property type="term" value="P:response to radiation"/>
    <property type="evidence" value="ECO:0007669"/>
    <property type="project" value="TreeGrafter"/>
</dbReference>
<dbReference type="GO" id="GO:0003684">
    <property type="term" value="F:damaged DNA binding"/>
    <property type="evidence" value="ECO:0007669"/>
    <property type="project" value="InterPro"/>
</dbReference>
<dbReference type="Proteomes" id="UP000279236">
    <property type="component" value="Unassembled WGS sequence"/>
</dbReference>
<keyword evidence="4" id="KW-0227">DNA damage</keyword>
<keyword evidence="5" id="KW-0863">Zinc-finger</keyword>
<dbReference type="STRING" id="105984.A0A427XDF5"/>
<dbReference type="GeneID" id="39588361"/>
<feature type="region of interest" description="Disordered" evidence="10">
    <location>
        <begin position="495"/>
        <end position="596"/>
    </location>
</feature>
<organism evidence="12 13">
    <name type="scientific">Apiotrichum porosum</name>
    <dbReference type="NCBI Taxonomy" id="105984"/>
    <lineage>
        <taxon>Eukaryota</taxon>
        <taxon>Fungi</taxon>
        <taxon>Dikarya</taxon>
        <taxon>Basidiomycota</taxon>
        <taxon>Agaricomycotina</taxon>
        <taxon>Tremellomycetes</taxon>
        <taxon>Trichosporonales</taxon>
        <taxon>Trichosporonaceae</taxon>
        <taxon>Apiotrichum</taxon>
    </lineage>
</organism>
<dbReference type="InterPro" id="IPR001126">
    <property type="entry name" value="UmuC"/>
</dbReference>
<evidence type="ECO:0000256" key="4">
    <source>
        <dbReference type="ARBA" id="ARBA00022763"/>
    </source>
</evidence>
<evidence type="ECO:0000313" key="13">
    <source>
        <dbReference type="Proteomes" id="UP000279236"/>
    </source>
</evidence>
<dbReference type="GO" id="GO:0005657">
    <property type="term" value="C:replication fork"/>
    <property type="evidence" value="ECO:0007669"/>
    <property type="project" value="UniProtKB-ARBA"/>
</dbReference>
<dbReference type="GO" id="GO:0005634">
    <property type="term" value="C:nucleus"/>
    <property type="evidence" value="ECO:0007669"/>
    <property type="project" value="UniProtKB-SubCell"/>
</dbReference>
<dbReference type="Gene3D" id="1.10.150.20">
    <property type="entry name" value="5' to 3' exonuclease, C-terminal subdomain"/>
    <property type="match status" value="1"/>
</dbReference>
<dbReference type="GO" id="GO:0042276">
    <property type="term" value="P:error-prone translesion synthesis"/>
    <property type="evidence" value="ECO:0007669"/>
    <property type="project" value="TreeGrafter"/>
</dbReference>
<dbReference type="AlphaFoldDB" id="A0A427XDF5"/>
<dbReference type="CDD" id="cd01702">
    <property type="entry name" value="PolY_Pol_eta"/>
    <property type="match status" value="1"/>
</dbReference>
<keyword evidence="3" id="KW-0479">Metal-binding</keyword>
<dbReference type="PANTHER" id="PTHR45873">
    <property type="entry name" value="DNA POLYMERASE ETA"/>
    <property type="match status" value="1"/>
</dbReference>
<evidence type="ECO:0000256" key="1">
    <source>
        <dbReference type="ARBA" id="ARBA00004123"/>
    </source>
</evidence>
<dbReference type="PANTHER" id="PTHR45873:SF1">
    <property type="entry name" value="DNA POLYMERASE ETA"/>
    <property type="match status" value="1"/>
</dbReference>
<dbReference type="SUPFAM" id="SSF56672">
    <property type="entry name" value="DNA/RNA polymerases"/>
    <property type="match status" value="1"/>
</dbReference>
<dbReference type="PIRSF" id="PIRSF036603">
    <property type="entry name" value="DPol_eta"/>
    <property type="match status" value="1"/>
</dbReference>
<evidence type="ECO:0000256" key="10">
    <source>
        <dbReference type="SAM" id="MobiDB-lite"/>
    </source>
</evidence>
<dbReference type="InterPro" id="IPR043128">
    <property type="entry name" value="Rev_trsase/Diguanyl_cyclase"/>
</dbReference>
<dbReference type="InterPro" id="IPR052230">
    <property type="entry name" value="DNA_polymerase_eta"/>
</dbReference>
<evidence type="ECO:0000256" key="3">
    <source>
        <dbReference type="ARBA" id="ARBA00022723"/>
    </source>
</evidence>
<dbReference type="FunFam" id="1.10.150.20:FF:000014">
    <property type="entry name" value="Polymerase (DNA directed), eta"/>
    <property type="match status" value="1"/>
</dbReference>
<keyword evidence="13" id="KW-1185">Reference proteome</keyword>
<evidence type="ECO:0000256" key="6">
    <source>
        <dbReference type="ARBA" id="ARBA00022833"/>
    </source>
</evidence>
<evidence type="ECO:0000256" key="7">
    <source>
        <dbReference type="ARBA" id="ARBA00023204"/>
    </source>
</evidence>
<accession>A0A427XDF5</accession>
<feature type="domain" description="UmuC" evidence="11">
    <location>
        <begin position="38"/>
        <end position="314"/>
    </location>
</feature>
<dbReference type="InterPro" id="IPR017961">
    <property type="entry name" value="DNA_pol_Y-fam_little_finger"/>
</dbReference>